<name>A0A9X1YV80_9PSED</name>
<evidence type="ECO:0000256" key="2">
    <source>
        <dbReference type="SAM" id="MobiDB-lite"/>
    </source>
</evidence>
<dbReference type="InterPro" id="IPR011055">
    <property type="entry name" value="Dup_hybrid_motif"/>
</dbReference>
<dbReference type="EMBL" id="JALQCX010000059">
    <property type="protein sequence ID" value="MCK9817680.1"/>
    <property type="molecule type" value="Genomic_DNA"/>
</dbReference>
<dbReference type="InterPro" id="IPR050570">
    <property type="entry name" value="Cell_wall_metabolism_enzyme"/>
</dbReference>
<feature type="coiled-coil region" evidence="1">
    <location>
        <begin position="22"/>
        <end position="108"/>
    </location>
</feature>
<reference evidence="7 8" key="2">
    <citation type="journal article" date="2023" name="Plant Pathol.">
        <title>Dismantling and reorganizing Pseudomonas marginalis sensu#lato.</title>
        <authorList>
            <person name="Sawada H."/>
            <person name="Fujikawa T."/>
            <person name="Satou M."/>
        </authorList>
    </citation>
    <scope>NUCLEOTIDE SEQUENCE [LARGE SCALE GENOMIC DNA]</scope>
    <source>
        <strain evidence="5 7">MAFF 302030</strain>
        <strain evidence="6 8">MAFF 302046</strain>
    </source>
</reference>
<feature type="chain" id="PRO_5040792879" evidence="3">
    <location>
        <begin position="20"/>
        <end position="428"/>
    </location>
</feature>
<evidence type="ECO:0000256" key="1">
    <source>
        <dbReference type="SAM" id="Coils"/>
    </source>
</evidence>
<comment type="caution">
    <text evidence="5">The sequence shown here is derived from an EMBL/GenBank/DDBJ whole genome shotgun (WGS) entry which is preliminary data.</text>
</comment>
<sequence>MLRALIALALTCLLQPAFADERAQTQQQLDATRQDITELKKLLGKLQEEKSGVQKDLRGTETEMGKLEKQVEALQKELKKSESELQRLDEEKKKLQSARTEQQRLIAIQARAAYQNGRQEYLKLLLNQQNPEKFARTLTYYDYLSQARLEQLKNFNETLRQLANVEKDISLQQAQLLVQKSSLDTQREELDKVRKERQLALAKLNDDVKARDQKLQAREQDQADLAKVLKTIEETLARQAREAEEARQKALIAQQEAEKKRLLEAQADASDAPRKPVKPAPGPLVSSSGVSYGGPFASARGKLPWPVDGRLLARFGETRGDDARTKWDGVMISAAAGSQVHAVHGGRVVFADWLRGAGLLVILDHGNGYLSLYGHNQTLLKEAGDIVKAGESISTVGNSGGQDTPALYFAIRQQGRPSDPAQWCHAQG</sequence>
<feature type="region of interest" description="Disordered" evidence="2">
    <location>
        <begin position="266"/>
        <end position="289"/>
    </location>
</feature>
<dbReference type="PANTHER" id="PTHR21666">
    <property type="entry name" value="PEPTIDASE-RELATED"/>
    <property type="match status" value="1"/>
</dbReference>
<keyword evidence="8" id="KW-1185">Reference proteome</keyword>
<dbReference type="GO" id="GO:0004222">
    <property type="term" value="F:metalloendopeptidase activity"/>
    <property type="evidence" value="ECO:0007669"/>
    <property type="project" value="TreeGrafter"/>
</dbReference>
<dbReference type="Pfam" id="PF01551">
    <property type="entry name" value="Peptidase_M23"/>
    <property type="match status" value="1"/>
</dbReference>
<reference evidence="7 8" key="1">
    <citation type="journal article" date="2022" name="Int. J. Syst. Evol. Microbiol.">
        <title>Pseudomonas aegrilactucae sp. nov. and Pseudomonas morbosilactucae sp. nov., pathogens causing bacterial rot of lettuce in Japan.</title>
        <authorList>
            <person name="Sawada H."/>
            <person name="Fujikawa T."/>
            <person name="Satou M."/>
        </authorList>
    </citation>
    <scope>NUCLEOTIDE SEQUENCE [LARGE SCALE GENOMIC DNA]</scope>
    <source>
        <strain evidence="5 7">MAFF 302030</strain>
        <strain evidence="6 8">MAFF 302046</strain>
    </source>
</reference>
<dbReference type="InterPro" id="IPR016047">
    <property type="entry name" value="M23ase_b-sheet_dom"/>
</dbReference>
<evidence type="ECO:0000313" key="7">
    <source>
        <dbReference type="Proteomes" id="UP001155059"/>
    </source>
</evidence>
<accession>A0A9X1YV80</accession>
<evidence type="ECO:0000313" key="6">
    <source>
        <dbReference type="EMBL" id="MCK9817680.1"/>
    </source>
</evidence>
<evidence type="ECO:0000259" key="4">
    <source>
        <dbReference type="Pfam" id="PF01551"/>
    </source>
</evidence>
<feature type="domain" description="M23ase beta-sheet core" evidence="4">
    <location>
        <begin position="326"/>
        <end position="420"/>
    </location>
</feature>
<dbReference type="PANTHER" id="PTHR21666:SF270">
    <property type="entry name" value="MUREIN HYDROLASE ACTIVATOR ENVC"/>
    <property type="match status" value="1"/>
</dbReference>
<evidence type="ECO:0000256" key="3">
    <source>
        <dbReference type="SAM" id="SignalP"/>
    </source>
</evidence>
<dbReference type="EMBL" id="JALQCW010000026">
    <property type="protein sequence ID" value="MCK9798514.1"/>
    <property type="molecule type" value="Genomic_DNA"/>
</dbReference>
<dbReference type="AlphaFoldDB" id="A0A9X1YV80"/>
<dbReference type="Gene3D" id="2.70.70.10">
    <property type="entry name" value="Glucose Permease (Domain IIA)"/>
    <property type="match status" value="1"/>
</dbReference>
<proteinExistence type="predicted"/>
<organism evidence="5 7">
    <name type="scientific">Pseudomonas morbosilactucae</name>
    <dbReference type="NCBI Taxonomy" id="2938197"/>
    <lineage>
        <taxon>Bacteria</taxon>
        <taxon>Pseudomonadati</taxon>
        <taxon>Pseudomonadota</taxon>
        <taxon>Gammaproteobacteria</taxon>
        <taxon>Pseudomonadales</taxon>
        <taxon>Pseudomonadaceae</taxon>
        <taxon>Pseudomonas</taxon>
    </lineage>
</organism>
<protein>
    <submittedName>
        <fullName evidence="5">Murein hydrolase activator EnvC</fullName>
    </submittedName>
</protein>
<dbReference type="Gene3D" id="6.10.250.3150">
    <property type="match status" value="1"/>
</dbReference>
<dbReference type="RefSeq" id="WP_123329218.1">
    <property type="nucleotide sequence ID" value="NZ_JALQCW010000026.1"/>
</dbReference>
<dbReference type="SUPFAM" id="SSF51261">
    <property type="entry name" value="Duplicated hybrid motif"/>
    <property type="match status" value="1"/>
</dbReference>
<gene>
    <name evidence="5" type="ORF">M1B34_12455</name>
    <name evidence="6" type="ORF">M1B35_27000</name>
</gene>
<keyword evidence="1" id="KW-0175">Coiled coil</keyword>
<dbReference type="Proteomes" id="UP001155163">
    <property type="component" value="Unassembled WGS sequence"/>
</dbReference>
<feature type="signal peptide" evidence="3">
    <location>
        <begin position="1"/>
        <end position="19"/>
    </location>
</feature>
<evidence type="ECO:0000313" key="8">
    <source>
        <dbReference type="Proteomes" id="UP001155163"/>
    </source>
</evidence>
<keyword evidence="3" id="KW-0732">Signal</keyword>
<dbReference type="CDD" id="cd12797">
    <property type="entry name" value="M23_peptidase"/>
    <property type="match status" value="1"/>
</dbReference>
<dbReference type="FunFam" id="2.70.70.10:FF:000003">
    <property type="entry name" value="Murein hydrolase activator EnvC"/>
    <property type="match status" value="1"/>
</dbReference>
<dbReference type="Proteomes" id="UP001155059">
    <property type="component" value="Unassembled WGS sequence"/>
</dbReference>
<evidence type="ECO:0000313" key="5">
    <source>
        <dbReference type="EMBL" id="MCK9798514.1"/>
    </source>
</evidence>
<keyword evidence="5" id="KW-0378">Hydrolase</keyword>